<evidence type="ECO:0000256" key="7">
    <source>
        <dbReference type="PIRSR" id="PIRSR634603-3"/>
    </source>
</evidence>
<dbReference type="GO" id="GO:0016855">
    <property type="term" value="F:racemase and epimerase activity, acting on amino acids and derivatives"/>
    <property type="evidence" value="ECO:0007669"/>
    <property type="project" value="UniProtKB-UniRule"/>
</dbReference>
<evidence type="ECO:0000256" key="4">
    <source>
        <dbReference type="ARBA" id="ARBA00023235"/>
    </source>
</evidence>
<dbReference type="Pfam" id="PF13378">
    <property type="entry name" value="MR_MLE_C"/>
    <property type="match status" value="1"/>
</dbReference>
<gene>
    <name evidence="9" type="ORF">C6Y28_03345</name>
</gene>
<dbReference type="InterPro" id="IPR036849">
    <property type="entry name" value="Enolase-like_C_sf"/>
</dbReference>
<dbReference type="Gene3D" id="3.20.20.120">
    <property type="entry name" value="Enolase-like C-terminal domain"/>
    <property type="match status" value="1"/>
</dbReference>
<dbReference type="GO" id="GO:0000287">
    <property type="term" value="F:magnesium ion binding"/>
    <property type="evidence" value="ECO:0007669"/>
    <property type="project" value="UniProtKB-ARBA"/>
</dbReference>
<feature type="binding site" evidence="7">
    <location>
        <position position="190"/>
    </location>
    <ligand>
        <name>Mg(2+)</name>
        <dbReference type="ChEBI" id="CHEBI:18420"/>
    </ligand>
</feature>
<dbReference type="PANTHER" id="PTHR48073:SF2">
    <property type="entry name" value="O-SUCCINYLBENZOATE SYNTHASE"/>
    <property type="match status" value="1"/>
</dbReference>
<feature type="binding site" evidence="6">
    <location>
        <position position="297"/>
    </location>
    <ligand>
        <name>substrate</name>
    </ligand>
</feature>
<feature type="binding site" evidence="6">
    <location>
        <position position="295"/>
    </location>
    <ligand>
        <name>substrate</name>
    </ligand>
</feature>
<proteinExistence type="inferred from homology"/>
<feature type="binding site" evidence="6">
    <location>
        <position position="322"/>
    </location>
    <ligand>
        <name>substrate</name>
    </ligand>
</feature>
<evidence type="ECO:0000256" key="2">
    <source>
        <dbReference type="ARBA" id="ARBA00022723"/>
    </source>
</evidence>
<keyword evidence="3 7" id="KW-0460">Magnesium</keyword>
<dbReference type="AlphaFoldDB" id="A0A269TFY6"/>
<comment type="cofactor">
    <cofactor evidence="7 8">
        <name>Mg(2+)</name>
        <dbReference type="ChEBI" id="CHEBI:18420"/>
    </cofactor>
    <text evidence="7 8">Binds 1 Mg(2+) ion per subunit.</text>
</comment>
<dbReference type="FunFam" id="3.30.390.10:FF:000009">
    <property type="entry name" value="Hydrophobic dipeptide epimerase"/>
    <property type="match status" value="1"/>
</dbReference>
<feature type="binding site" evidence="7">
    <location>
        <position position="218"/>
    </location>
    <ligand>
        <name>Mg(2+)</name>
        <dbReference type="ChEBI" id="CHEBI:18420"/>
    </ligand>
</feature>
<dbReference type="CDD" id="cd03319">
    <property type="entry name" value="L-Ala-DL-Glu_epimerase"/>
    <property type="match status" value="1"/>
</dbReference>
<dbReference type="SFLD" id="SFLDS00001">
    <property type="entry name" value="Enolase"/>
    <property type="match status" value="1"/>
</dbReference>
<feature type="binding site" evidence="7">
    <location>
        <position position="243"/>
    </location>
    <ligand>
        <name>Mg(2+)</name>
        <dbReference type="ChEBI" id="CHEBI:18420"/>
    </ligand>
</feature>
<dbReference type="SUPFAM" id="SSF54826">
    <property type="entry name" value="Enolase N-terminal domain-like"/>
    <property type="match status" value="1"/>
</dbReference>
<evidence type="ECO:0000256" key="8">
    <source>
        <dbReference type="RuleBase" id="RU366006"/>
    </source>
</evidence>
<dbReference type="SFLD" id="SFLDF00009">
    <property type="entry name" value="o-succinylbenzoate_synthase"/>
    <property type="match status" value="1"/>
</dbReference>
<evidence type="ECO:0000313" key="9">
    <source>
        <dbReference type="EMBL" id="AVO26727.1"/>
    </source>
</evidence>
<dbReference type="InterPro" id="IPR034603">
    <property type="entry name" value="Dipeptide_epimerase"/>
</dbReference>
<comment type="similarity">
    <text evidence="1 8">Belongs to the mandelate racemase/muconate lactonizing enzyme family.</text>
</comment>
<dbReference type="GeneID" id="97491157"/>
<dbReference type="InterPro" id="IPR029065">
    <property type="entry name" value="Enolase_C-like"/>
</dbReference>
<organism evidence="9 10">
    <name type="scientific">Megasphaera elsdenii</name>
    <dbReference type="NCBI Taxonomy" id="907"/>
    <lineage>
        <taxon>Bacteria</taxon>
        <taxon>Bacillati</taxon>
        <taxon>Bacillota</taxon>
        <taxon>Negativicutes</taxon>
        <taxon>Veillonellales</taxon>
        <taxon>Veillonellaceae</taxon>
        <taxon>Megasphaera</taxon>
    </lineage>
</organism>
<keyword evidence="2 7" id="KW-0479">Metal-binding</keyword>
<feature type="active site" description="Proton acceptor; specific for (S)-substrate epimerization" evidence="5">
    <location>
        <position position="267"/>
    </location>
</feature>
<feature type="binding site" evidence="6">
    <location>
        <position position="320"/>
    </location>
    <ligand>
        <name>substrate</name>
    </ligand>
</feature>
<feature type="binding site" evidence="6">
    <location>
        <position position="160"/>
    </location>
    <ligand>
        <name>substrate</name>
    </ligand>
</feature>
<name>A0A269TFY6_MEGEL</name>
<evidence type="ECO:0000256" key="5">
    <source>
        <dbReference type="PIRSR" id="PIRSR634603-1"/>
    </source>
</evidence>
<dbReference type="EMBL" id="CP027569">
    <property type="protein sequence ID" value="AVO26727.1"/>
    <property type="molecule type" value="Genomic_DNA"/>
</dbReference>
<feature type="active site" description="Proton acceptor; specific for (R)-substrate epimerization" evidence="5">
    <location>
        <position position="162"/>
    </location>
</feature>
<dbReference type="SFLD" id="SFLDG00180">
    <property type="entry name" value="muconate_cycloisomerase"/>
    <property type="match status" value="1"/>
</dbReference>
<sequence>MKITAIEIGKIAIPLKTPFITALRRVDVAEDLVVKVHTDDGHTGYGNAPATVVITGDSHESVAAAIRYTIGPKLIGRDIDDREDILDTIHQSMVHNTSAKAALDMAVHDLFGQRYGLPLYRFFGGRKTRIASDLTISINDPAGMAADACQAVALGYRHLKLKVGIDPAIDFQRVAAIRQAVGPDITIRLDANQGWKPKEAIRLIGRMEDAGLDIELVEQPVAAADFEGLKQVTDHVATDIMADESAFSAKDVFRLLAMRACDLINIKLMKAGGLGPAAQIAAMADAAGVGCMMGCMLESKVGITAAAALSAGKAVITKNDLDAADLMAADPVRGGITYDKDHLVVPDAPGLGITAIEGWQPLKD</sequence>
<dbReference type="GO" id="GO:0006518">
    <property type="term" value="P:peptide metabolic process"/>
    <property type="evidence" value="ECO:0007669"/>
    <property type="project" value="UniProtKB-ARBA"/>
</dbReference>
<dbReference type="InterPro" id="IPR029017">
    <property type="entry name" value="Enolase-like_N"/>
</dbReference>
<dbReference type="SMART" id="SM00922">
    <property type="entry name" value="MR_MLE"/>
    <property type="match status" value="1"/>
</dbReference>
<dbReference type="OrthoDB" id="9775391at2"/>
<evidence type="ECO:0000256" key="3">
    <source>
        <dbReference type="ARBA" id="ARBA00022842"/>
    </source>
</evidence>
<evidence type="ECO:0000313" key="10">
    <source>
        <dbReference type="Proteomes" id="UP000238358"/>
    </source>
</evidence>
<protein>
    <recommendedName>
        <fullName evidence="8">Dipeptide epimerase</fullName>
        <ecNumber evidence="8">5.1.1.-</ecNumber>
    </recommendedName>
</protein>
<dbReference type="RefSeq" id="WP_014015192.1">
    <property type="nucleotide sequence ID" value="NZ_CABMON010000007.1"/>
</dbReference>
<dbReference type="Pfam" id="PF02746">
    <property type="entry name" value="MR_MLE_N"/>
    <property type="match status" value="1"/>
</dbReference>
<dbReference type="SUPFAM" id="SSF51604">
    <property type="entry name" value="Enolase C-terminal domain-like"/>
    <property type="match status" value="1"/>
</dbReference>
<accession>A0A269TFY6</accession>
<evidence type="ECO:0000256" key="6">
    <source>
        <dbReference type="PIRSR" id="PIRSR634603-2"/>
    </source>
</evidence>
<dbReference type="EC" id="5.1.1.-" evidence="8"/>
<reference evidence="9 10" key="1">
    <citation type="journal article" date="2018" name="Genome Announc.">
        <title>Complete genomes of two Megasphaera elsdenii strains, NCIMB 702410 and ATCC 25940.</title>
        <authorList>
            <person name="Hatmaker E.A."/>
            <person name="O'Dell K."/>
            <person name="Riley L.A."/>
            <person name="Klingeman D.M."/>
            <person name="Guss A.M."/>
        </authorList>
    </citation>
    <scope>NUCLEOTIDE SEQUENCE [LARGE SCALE GENOMIC DNA]</scope>
    <source>
        <strain evidence="9 10">NCIMB702410</strain>
    </source>
</reference>
<dbReference type="PANTHER" id="PTHR48073">
    <property type="entry name" value="O-SUCCINYLBENZOATE SYNTHASE-RELATED"/>
    <property type="match status" value="1"/>
</dbReference>
<feature type="binding site" evidence="6">
    <location>
        <position position="24"/>
    </location>
    <ligand>
        <name>substrate</name>
    </ligand>
</feature>
<dbReference type="InterPro" id="IPR013341">
    <property type="entry name" value="Mandelate_racemase_N_dom"/>
</dbReference>
<keyword evidence="4 8" id="KW-0413">Isomerase</keyword>
<dbReference type="InterPro" id="IPR013342">
    <property type="entry name" value="Mandelate_racemase_C"/>
</dbReference>
<feature type="binding site" evidence="6">
    <location>
        <position position="135"/>
    </location>
    <ligand>
        <name>substrate</name>
    </ligand>
</feature>
<dbReference type="Proteomes" id="UP000238358">
    <property type="component" value="Chromosome"/>
</dbReference>
<evidence type="ECO:0000256" key="1">
    <source>
        <dbReference type="ARBA" id="ARBA00008031"/>
    </source>
</evidence>
<dbReference type="Gene3D" id="3.30.390.10">
    <property type="entry name" value="Enolase-like, N-terminal domain"/>
    <property type="match status" value="1"/>
</dbReference>